<accession>A0A3M6UB16</accession>
<dbReference type="Proteomes" id="UP000275408">
    <property type="component" value="Unassembled WGS sequence"/>
</dbReference>
<evidence type="ECO:0000256" key="1">
    <source>
        <dbReference type="SAM" id="MobiDB-lite"/>
    </source>
</evidence>
<comment type="caution">
    <text evidence="2">The sequence shown here is derived from an EMBL/GenBank/DDBJ whole genome shotgun (WGS) entry which is preliminary data.</text>
</comment>
<keyword evidence="3" id="KW-1185">Reference proteome</keyword>
<proteinExistence type="predicted"/>
<protein>
    <submittedName>
        <fullName evidence="2">Uncharacterized protein</fullName>
    </submittedName>
</protein>
<sequence length="92" mass="10299">VARFSHHRDIPLATRRPLPFQNTYTTTDTARFGAKSSLSIVIPCVTNFDLTPYNESAGIVELKTQRHGHSLSRKATIGDPCKSELPQEDFLE</sequence>
<dbReference type="AlphaFoldDB" id="A0A3M6UB16"/>
<feature type="region of interest" description="Disordered" evidence="1">
    <location>
        <begin position="69"/>
        <end position="92"/>
    </location>
</feature>
<organism evidence="2 3">
    <name type="scientific">Pocillopora damicornis</name>
    <name type="common">Cauliflower coral</name>
    <name type="synonym">Millepora damicornis</name>
    <dbReference type="NCBI Taxonomy" id="46731"/>
    <lineage>
        <taxon>Eukaryota</taxon>
        <taxon>Metazoa</taxon>
        <taxon>Cnidaria</taxon>
        <taxon>Anthozoa</taxon>
        <taxon>Hexacorallia</taxon>
        <taxon>Scleractinia</taxon>
        <taxon>Astrocoeniina</taxon>
        <taxon>Pocilloporidae</taxon>
        <taxon>Pocillopora</taxon>
    </lineage>
</organism>
<feature type="non-terminal residue" evidence="2">
    <location>
        <position position="1"/>
    </location>
</feature>
<dbReference type="EMBL" id="RCHS01001902">
    <property type="protein sequence ID" value="RMX50739.1"/>
    <property type="molecule type" value="Genomic_DNA"/>
</dbReference>
<reference evidence="2 3" key="1">
    <citation type="journal article" date="2018" name="Sci. Rep.">
        <title>Comparative analysis of the Pocillopora damicornis genome highlights role of immune system in coral evolution.</title>
        <authorList>
            <person name="Cunning R."/>
            <person name="Bay R.A."/>
            <person name="Gillette P."/>
            <person name="Baker A.C."/>
            <person name="Traylor-Knowles N."/>
        </authorList>
    </citation>
    <scope>NUCLEOTIDE SEQUENCE [LARGE SCALE GENOMIC DNA]</scope>
    <source>
        <strain evidence="2">RSMAS</strain>
        <tissue evidence="2">Whole animal</tissue>
    </source>
</reference>
<evidence type="ECO:0000313" key="3">
    <source>
        <dbReference type="Proteomes" id="UP000275408"/>
    </source>
</evidence>
<evidence type="ECO:0000313" key="2">
    <source>
        <dbReference type="EMBL" id="RMX50739.1"/>
    </source>
</evidence>
<name>A0A3M6UB16_POCDA</name>
<gene>
    <name evidence="2" type="ORF">pdam_00018283</name>
</gene>